<dbReference type="eggNOG" id="KOG1472">
    <property type="taxonomic scope" value="Eukaryota"/>
</dbReference>
<dbReference type="InterPro" id="IPR000182">
    <property type="entry name" value="GNAT_dom"/>
</dbReference>
<feature type="compositionally biased region" description="Polar residues" evidence="2">
    <location>
        <begin position="168"/>
        <end position="177"/>
    </location>
</feature>
<accession>A0A1I7TKE8</accession>
<dbReference type="Proteomes" id="UP000095282">
    <property type="component" value="Unplaced"/>
</dbReference>
<name>A0A1I7TKE8_9PELO</name>
<dbReference type="CDD" id="cd04301">
    <property type="entry name" value="NAT_SF"/>
    <property type="match status" value="1"/>
</dbReference>
<dbReference type="AlphaFoldDB" id="A0A1I7TKE8"/>
<evidence type="ECO:0000313" key="5">
    <source>
        <dbReference type="WBParaSite" id="Csp11.Scaffold627.g6786.t1"/>
    </source>
</evidence>
<dbReference type="InterPro" id="IPR016181">
    <property type="entry name" value="Acyl_CoA_acyltransferase"/>
</dbReference>
<organism evidence="4 5">
    <name type="scientific">Caenorhabditis tropicalis</name>
    <dbReference type="NCBI Taxonomy" id="1561998"/>
    <lineage>
        <taxon>Eukaryota</taxon>
        <taxon>Metazoa</taxon>
        <taxon>Ecdysozoa</taxon>
        <taxon>Nematoda</taxon>
        <taxon>Chromadorea</taxon>
        <taxon>Rhabditida</taxon>
        <taxon>Rhabditina</taxon>
        <taxon>Rhabditomorpha</taxon>
        <taxon>Rhabditoidea</taxon>
        <taxon>Rhabditidae</taxon>
        <taxon>Peloderinae</taxon>
        <taxon>Caenorhabditis</taxon>
    </lineage>
</organism>
<proteinExistence type="predicted"/>
<dbReference type="Gene3D" id="3.40.630.30">
    <property type="match status" value="1"/>
</dbReference>
<dbReference type="GO" id="GO:0010484">
    <property type="term" value="F:histone H3 acetyltransferase activity"/>
    <property type="evidence" value="ECO:0007669"/>
    <property type="project" value="TreeGrafter"/>
</dbReference>
<dbReference type="InterPro" id="IPR037800">
    <property type="entry name" value="GCN5"/>
</dbReference>
<evidence type="ECO:0000259" key="3">
    <source>
        <dbReference type="PROSITE" id="PS51186"/>
    </source>
</evidence>
<keyword evidence="1" id="KW-0539">Nucleus</keyword>
<dbReference type="SUPFAM" id="SSF55729">
    <property type="entry name" value="Acyl-CoA N-acyltransferases (Nat)"/>
    <property type="match status" value="1"/>
</dbReference>
<dbReference type="PANTHER" id="PTHR45750:SF3">
    <property type="entry name" value="HISTONE ACETYLTRANSFERASE"/>
    <property type="match status" value="1"/>
</dbReference>
<feature type="region of interest" description="Disordered" evidence="2">
    <location>
        <begin position="137"/>
        <end position="186"/>
    </location>
</feature>
<dbReference type="WBParaSite" id="Csp11.Scaffold627.g6786.t1">
    <property type="protein sequence ID" value="Csp11.Scaffold627.g6786.t1"/>
    <property type="gene ID" value="Csp11.Scaffold627.g6786"/>
</dbReference>
<feature type="domain" description="N-acetyltransferase" evidence="3">
    <location>
        <begin position="242"/>
        <end position="393"/>
    </location>
</feature>
<evidence type="ECO:0000256" key="2">
    <source>
        <dbReference type="SAM" id="MobiDB-lite"/>
    </source>
</evidence>
<evidence type="ECO:0000313" key="4">
    <source>
        <dbReference type="Proteomes" id="UP000095282"/>
    </source>
</evidence>
<keyword evidence="4" id="KW-1185">Reference proteome</keyword>
<evidence type="ECO:0000256" key="1">
    <source>
        <dbReference type="ARBA" id="ARBA00023242"/>
    </source>
</evidence>
<reference evidence="5" key="1">
    <citation type="submission" date="2016-11" db="UniProtKB">
        <authorList>
            <consortium name="WormBaseParasite"/>
        </authorList>
    </citation>
    <scope>IDENTIFICATION</scope>
</reference>
<feature type="compositionally biased region" description="Low complexity" evidence="2">
    <location>
        <begin position="143"/>
        <end position="152"/>
    </location>
</feature>
<dbReference type="Pfam" id="PF00583">
    <property type="entry name" value="Acetyltransf_1"/>
    <property type="match status" value="1"/>
</dbReference>
<protein>
    <submittedName>
        <fullName evidence="5">N-acetyltransferase domain-containing protein</fullName>
    </submittedName>
</protein>
<dbReference type="PROSITE" id="PS51186">
    <property type="entry name" value="GNAT"/>
    <property type="match status" value="1"/>
</dbReference>
<dbReference type="PANTHER" id="PTHR45750">
    <property type="entry name" value="GH11602P"/>
    <property type="match status" value="1"/>
</dbReference>
<dbReference type="STRING" id="1561998.A0A1I7TKE8"/>
<dbReference type="GO" id="GO:0140672">
    <property type="term" value="C:ATAC complex"/>
    <property type="evidence" value="ECO:0007669"/>
    <property type="project" value="TreeGrafter"/>
</dbReference>
<sequence>MHNHEQVAEVTSHSNAHRVSEQIEKSRYRMLFARLDYYVNMPSKYTSFKQYQTVDIFGEKFTSIFCDFLINALSSDDYTPFGITNSDLEENTKELKKFSKDLKRWLESESSSSQRRKDSTGYNTDDIVLKYVRRKKLTDHSESSSPRNSSMSPVEDTDGPRRRKKEVLSSNSANSTKKSPETEESTAVLRSLIRAMKFEGDLDAMEPKTKVEFEALNTEVSRGLCAIQEEESGLIEFRVIGNDLDPFQSHEQLAHLVELQNLFGTQLPKMPKDYVTRLIFDSRHQNMVILKKEVGVIGGICFRTFLSRGFVEIVFCAIAAAEQVKGYGTHLMNHCKDYMIRNKIYHMLTFADKHAIGYFTKQGFSDKLEINASLYHGFIKEYEGALLMGCHLHPQ</sequence>
<dbReference type="GO" id="GO:0045944">
    <property type="term" value="P:positive regulation of transcription by RNA polymerase II"/>
    <property type="evidence" value="ECO:0007669"/>
    <property type="project" value="TreeGrafter"/>
</dbReference>